<evidence type="ECO:0008006" key="9">
    <source>
        <dbReference type="Google" id="ProtNLM"/>
    </source>
</evidence>
<dbReference type="Pfam" id="PF16197">
    <property type="entry name" value="KAsynt_C_assoc"/>
    <property type="match status" value="1"/>
</dbReference>
<dbReference type="SUPFAM" id="SSF47336">
    <property type="entry name" value="ACP-like"/>
    <property type="match status" value="1"/>
</dbReference>
<organism evidence="7 8">
    <name type="scientific">Erwinia rhapontici</name>
    <name type="common">Pectobacterium rhapontici</name>
    <dbReference type="NCBI Taxonomy" id="55212"/>
    <lineage>
        <taxon>Bacteria</taxon>
        <taxon>Pseudomonadati</taxon>
        <taxon>Pseudomonadota</taxon>
        <taxon>Gammaproteobacteria</taxon>
        <taxon>Enterobacterales</taxon>
        <taxon>Erwiniaceae</taxon>
        <taxon>Erwinia</taxon>
    </lineage>
</organism>
<keyword evidence="8" id="KW-1185">Reference proteome</keyword>
<feature type="domain" description="Ketosynthase family 3 (KS3)" evidence="6">
    <location>
        <begin position="8"/>
        <end position="425"/>
    </location>
</feature>
<evidence type="ECO:0000313" key="7">
    <source>
        <dbReference type="EMBL" id="BCQ34495.1"/>
    </source>
</evidence>
<dbReference type="Pfam" id="PF00109">
    <property type="entry name" value="ketoacyl-synt"/>
    <property type="match status" value="1"/>
</dbReference>
<reference evidence="7 8" key="1">
    <citation type="submission" date="2021-01" db="EMBL/GenBank/DDBJ databases">
        <title>Complete genome sequence of Erwinia rhapontici MAFF 311153.</title>
        <authorList>
            <person name="Morohoshi T."/>
            <person name="Someya N."/>
        </authorList>
    </citation>
    <scope>NUCLEOTIDE SEQUENCE [LARGE SCALE GENOMIC DNA]</scope>
    <source>
        <strain evidence="7 8">MAFF 311153</strain>
    </source>
</reference>
<feature type="domain" description="Carrier" evidence="5">
    <location>
        <begin position="880"/>
        <end position="955"/>
    </location>
</feature>
<dbReference type="InterPro" id="IPR014030">
    <property type="entry name" value="Ketoacyl_synth_N"/>
</dbReference>
<dbReference type="CDD" id="cd00833">
    <property type="entry name" value="PKS"/>
    <property type="match status" value="1"/>
</dbReference>
<dbReference type="InterPro" id="IPR014031">
    <property type="entry name" value="Ketoacyl_synth_C"/>
</dbReference>
<dbReference type="InterPro" id="IPR014043">
    <property type="entry name" value="Acyl_transferase_dom"/>
</dbReference>
<evidence type="ECO:0000256" key="1">
    <source>
        <dbReference type="ARBA" id="ARBA00005194"/>
    </source>
</evidence>
<dbReference type="RefSeq" id="WP_212814111.1">
    <property type="nucleotide sequence ID" value="NZ_AP024329.1"/>
</dbReference>
<evidence type="ECO:0000313" key="8">
    <source>
        <dbReference type="Proteomes" id="UP000677515"/>
    </source>
</evidence>
<proteinExistence type="predicted"/>
<dbReference type="InterPro" id="IPR009081">
    <property type="entry name" value="PP-bd_ACP"/>
</dbReference>
<dbReference type="SUPFAM" id="SSF53901">
    <property type="entry name" value="Thiolase-like"/>
    <property type="match status" value="1"/>
</dbReference>
<dbReference type="PROSITE" id="PS00606">
    <property type="entry name" value="KS3_1"/>
    <property type="match status" value="1"/>
</dbReference>
<evidence type="ECO:0000259" key="5">
    <source>
        <dbReference type="PROSITE" id="PS50075"/>
    </source>
</evidence>
<dbReference type="InterPro" id="IPR036736">
    <property type="entry name" value="ACP-like_sf"/>
</dbReference>
<evidence type="ECO:0000256" key="3">
    <source>
        <dbReference type="ARBA" id="ARBA00022553"/>
    </source>
</evidence>
<dbReference type="InterPro" id="IPR050091">
    <property type="entry name" value="PKS_NRPS_Biosynth_Enz"/>
</dbReference>
<keyword evidence="3" id="KW-0597">Phosphoprotein</keyword>
<dbReference type="InterPro" id="IPR032821">
    <property type="entry name" value="PKS_assoc"/>
</dbReference>
<dbReference type="Gene3D" id="3.40.366.10">
    <property type="entry name" value="Malonyl-Coenzyme A Acyl Carrier Protein, domain 2"/>
    <property type="match status" value="1"/>
</dbReference>
<dbReference type="Pfam" id="PF00698">
    <property type="entry name" value="Acyl_transf_1"/>
    <property type="match status" value="1"/>
</dbReference>
<dbReference type="Pfam" id="PF02801">
    <property type="entry name" value="Ketoacyl-synt_C"/>
    <property type="match status" value="1"/>
</dbReference>
<dbReference type="Proteomes" id="UP000677515">
    <property type="component" value="Chromosome"/>
</dbReference>
<evidence type="ECO:0000259" key="6">
    <source>
        <dbReference type="PROSITE" id="PS52004"/>
    </source>
</evidence>
<sequence length="963" mass="104230">MQQQHCTHQKIALVGMACRFPGASDIETWWHHLVNGVESLITLEDGPQDDPTWVGVAAPLAQDIARFDAGFFGLSAREAALMDPQHRLFLECAWHALEDAGIVPGALPDAALFAGCSSSDYLRQNSGAQRFASLAPSAFEQQITNDKDYLSTRVAWHLGIGGPVVNVQAACATSLVAVCEAVYALRSGRCNLALAGACTLRIPQLEGYFSQQGMIFATDGHCRPFSADASGTVFGSGVGVVVMKRLEDALAAGDEVIAVIDGVAMNNDGAEKVSFTTTSLAGQQRLLRLALQDAQRHPEDFRAIEAHGTGTLAGDPIEFSALNSVFREFTGREGFCALGAVKANVGHLETAAGMAGLIKAALQIKHGWLTPQINFTRANPAFDLRHSPFRVLTRAERWQADDPRRAIGVSAFGIGGSNAHVVLSRPEVAAAASDTRSSSLADSVVPISARSEQAWHQLAKQYRQRAAGEPLSALAWSAQTRRQAMRFRGTLGPDEQGKLVVKEGVTDSGKGRLSVIFQFPGQGSQFIGMARELMANDSTFQRLMEEKIALLRDQLALDIALLFSPQGNSAMLNNTALTQPTLVAVEISLAELLMHYGVVPDRVIGHSVGEIAAAWAAGAFSVEQALNFAAQRGRLMASLEGGAMLAVELSDSGCQPWLGRGVALAAVNGENSCVLSGNVAALADCEQRLRREGIRCKALSVSHAFHSAMMEPILNDLRHVVPPVTVPHQGVRYYSALLTQEVGDLRQLDADYWCRHAREAVRYHQALQQIPERGRTLFIEVGPGSTLTALVAQLRQQGGKTSTVRTLRRRDDALSECALWVQALQKIWRAGVDICWSRLWTSSPGHVALPLYPFEPHFWWMGDRELPASPQPAGTGEEAEEHDALMARIRLLWLEITGALPASGYQDFYDSGGQSLMALRLMARLEQEFSVAISMADFLQQPTPLGIRHCLLKSGVVEQNLTH</sequence>
<dbReference type="Gene3D" id="3.30.70.3290">
    <property type="match status" value="1"/>
</dbReference>
<accession>A0ABN6DI65</accession>
<dbReference type="InterPro" id="IPR001227">
    <property type="entry name" value="Ac_transferase_dom_sf"/>
</dbReference>
<dbReference type="InterPro" id="IPR016036">
    <property type="entry name" value="Malonyl_transacylase_ACP-bd"/>
</dbReference>
<evidence type="ECO:0000256" key="2">
    <source>
        <dbReference type="ARBA" id="ARBA00022450"/>
    </source>
</evidence>
<dbReference type="InterPro" id="IPR016035">
    <property type="entry name" value="Acyl_Trfase/lysoPLipase"/>
</dbReference>
<dbReference type="Gene3D" id="3.40.47.10">
    <property type="match status" value="1"/>
</dbReference>
<dbReference type="InterPro" id="IPR020841">
    <property type="entry name" value="PKS_Beta-ketoAc_synthase_dom"/>
</dbReference>
<evidence type="ECO:0000256" key="4">
    <source>
        <dbReference type="ARBA" id="ARBA00022679"/>
    </source>
</evidence>
<dbReference type="SMART" id="SM00827">
    <property type="entry name" value="PKS_AT"/>
    <property type="match status" value="1"/>
</dbReference>
<dbReference type="PANTHER" id="PTHR43775:SF37">
    <property type="entry name" value="SI:DKEY-61P9.11"/>
    <property type="match status" value="1"/>
</dbReference>
<dbReference type="Pfam" id="PF00550">
    <property type="entry name" value="PP-binding"/>
    <property type="match status" value="1"/>
</dbReference>
<dbReference type="SUPFAM" id="SSF55048">
    <property type="entry name" value="Probable ACP-binding domain of malonyl-CoA ACP transacylase"/>
    <property type="match status" value="1"/>
</dbReference>
<comment type="pathway">
    <text evidence="1">Lipid metabolism; fatty acid biosynthesis.</text>
</comment>
<dbReference type="InterPro" id="IPR018201">
    <property type="entry name" value="Ketoacyl_synth_AS"/>
</dbReference>
<keyword evidence="4" id="KW-0808">Transferase</keyword>
<dbReference type="InterPro" id="IPR016039">
    <property type="entry name" value="Thiolase-like"/>
</dbReference>
<dbReference type="EMBL" id="AP024329">
    <property type="protein sequence ID" value="BCQ34495.1"/>
    <property type="molecule type" value="Genomic_DNA"/>
</dbReference>
<gene>
    <name evidence="7" type="ORF">ERHA53_18380</name>
</gene>
<dbReference type="PROSITE" id="PS52004">
    <property type="entry name" value="KS3_2"/>
    <property type="match status" value="1"/>
</dbReference>
<dbReference type="SMART" id="SM00825">
    <property type="entry name" value="PKS_KS"/>
    <property type="match status" value="1"/>
</dbReference>
<dbReference type="PROSITE" id="PS50075">
    <property type="entry name" value="CARRIER"/>
    <property type="match status" value="1"/>
</dbReference>
<dbReference type="Gene3D" id="1.10.1200.10">
    <property type="entry name" value="ACP-like"/>
    <property type="match status" value="1"/>
</dbReference>
<keyword evidence="2" id="KW-0596">Phosphopantetheine</keyword>
<protein>
    <recommendedName>
        <fullName evidence="9">Acyl transferase domain-containing protein</fullName>
    </recommendedName>
</protein>
<dbReference type="SUPFAM" id="SSF52151">
    <property type="entry name" value="FabD/lysophospholipase-like"/>
    <property type="match status" value="1"/>
</dbReference>
<dbReference type="PANTHER" id="PTHR43775">
    <property type="entry name" value="FATTY ACID SYNTHASE"/>
    <property type="match status" value="1"/>
</dbReference>
<name>A0ABN6DI65_ERWRD</name>